<sequence length="72" mass="8779">MLYYINLFSSIYLYPNKSFLSSEIINNKAILMFIYKKSVTMGKPCYPKKKFMNEDLEKNFMNQYLFFYKDLN</sequence>
<dbReference type="EMBL" id="BLAL01000193">
    <property type="protein sequence ID" value="GES89935.1"/>
    <property type="molecule type" value="Genomic_DNA"/>
</dbReference>
<organism evidence="1 2">
    <name type="scientific">Rhizophagus clarus</name>
    <dbReference type="NCBI Taxonomy" id="94130"/>
    <lineage>
        <taxon>Eukaryota</taxon>
        <taxon>Fungi</taxon>
        <taxon>Fungi incertae sedis</taxon>
        <taxon>Mucoromycota</taxon>
        <taxon>Glomeromycotina</taxon>
        <taxon>Glomeromycetes</taxon>
        <taxon>Glomerales</taxon>
        <taxon>Glomeraceae</taxon>
        <taxon>Rhizophagus</taxon>
    </lineage>
</organism>
<proteinExistence type="predicted"/>
<evidence type="ECO:0000313" key="1">
    <source>
        <dbReference type="EMBL" id="GES89935.1"/>
    </source>
</evidence>
<reference evidence="1" key="1">
    <citation type="submission" date="2019-10" db="EMBL/GenBank/DDBJ databases">
        <title>Conservation and host-specific expression of non-tandemly repeated heterogenous ribosome RNA gene in arbuscular mycorrhizal fungi.</title>
        <authorList>
            <person name="Maeda T."/>
            <person name="Kobayashi Y."/>
            <person name="Nakagawa T."/>
            <person name="Ezawa T."/>
            <person name="Yamaguchi K."/>
            <person name="Bino T."/>
            <person name="Nishimoto Y."/>
            <person name="Shigenobu S."/>
            <person name="Kawaguchi M."/>
        </authorList>
    </citation>
    <scope>NUCLEOTIDE SEQUENCE</scope>
    <source>
        <strain evidence="1">HR1</strain>
    </source>
</reference>
<accession>A0A8H3LPN2</accession>
<name>A0A8H3LPN2_9GLOM</name>
<dbReference type="AlphaFoldDB" id="A0A8H3LPN2"/>
<gene>
    <name evidence="1" type="ORF">RCL2_001680000</name>
</gene>
<dbReference type="Proteomes" id="UP000615446">
    <property type="component" value="Unassembled WGS sequence"/>
</dbReference>
<comment type="caution">
    <text evidence="1">The sequence shown here is derived from an EMBL/GenBank/DDBJ whole genome shotgun (WGS) entry which is preliminary data.</text>
</comment>
<evidence type="ECO:0000313" key="2">
    <source>
        <dbReference type="Proteomes" id="UP000615446"/>
    </source>
</evidence>
<protein>
    <submittedName>
        <fullName evidence="1">Uncharacterized protein</fullName>
    </submittedName>
</protein>